<evidence type="ECO:0000313" key="8">
    <source>
        <dbReference type="Proteomes" id="UP000245609"/>
    </source>
</evidence>
<dbReference type="InterPro" id="IPR051966">
    <property type="entry name" value="RPAP3"/>
</dbReference>
<evidence type="ECO:0000256" key="5">
    <source>
        <dbReference type="PROSITE-ProRule" id="PRU00339"/>
    </source>
</evidence>
<keyword evidence="1" id="KW-0677">Repeat</keyword>
<name>A0A2T9ZDX2_9FUNG</name>
<proteinExistence type="inferred from homology"/>
<dbReference type="InterPro" id="IPR019734">
    <property type="entry name" value="TPR_rpt"/>
</dbReference>
<dbReference type="AlphaFoldDB" id="A0A2T9ZDX2"/>
<evidence type="ECO:0000256" key="1">
    <source>
        <dbReference type="ARBA" id="ARBA00022737"/>
    </source>
</evidence>
<dbReference type="SMART" id="SM00028">
    <property type="entry name" value="TPR"/>
    <property type="match status" value="3"/>
</dbReference>
<feature type="repeat" description="TPR" evidence="5">
    <location>
        <begin position="74"/>
        <end position="107"/>
    </location>
</feature>
<comment type="similarity">
    <text evidence="3">Belongs to the RPAP3 family.</text>
</comment>
<evidence type="ECO:0000256" key="4">
    <source>
        <dbReference type="ARBA" id="ARBA00040133"/>
    </source>
</evidence>
<evidence type="ECO:0000256" key="2">
    <source>
        <dbReference type="ARBA" id="ARBA00022803"/>
    </source>
</evidence>
<feature type="repeat" description="TPR" evidence="5">
    <location>
        <begin position="40"/>
        <end position="73"/>
    </location>
</feature>
<accession>A0A2T9ZDX2</accession>
<feature type="repeat" description="TPR" evidence="5">
    <location>
        <begin position="6"/>
        <end position="39"/>
    </location>
</feature>
<dbReference type="Pfam" id="PF13877">
    <property type="entry name" value="RPAP3_C"/>
    <property type="match status" value="1"/>
</dbReference>
<dbReference type="EMBL" id="MBFS01000335">
    <property type="protein sequence ID" value="PVV02786.1"/>
    <property type="molecule type" value="Genomic_DNA"/>
</dbReference>
<feature type="non-terminal residue" evidence="7">
    <location>
        <position position="295"/>
    </location>
</feature>
<dbReference type="InterPro" id="IPR011990">
    <property type="entry name" value="TPR-like_helical_dom_sf"/>
</dbReference>
<evidence type="ECO:0000256" key="3">
    <source>
        <dbReference type="ARBA" id="ARBA00038275"/>
    </source>
</evidence>
<dbReference type="STRING" id="133381.A0A2T9ZDX2"/>
<dbReference type="PROSITE" id="PS50005">
    <property type="entry name" value="TPR"/>
    <property type="match status" value="3"/>
</dbReference>
<dbReference type="PANTHER" id="PTHR46423">
    <property type="entry name" value="RNA POLYMERASE II-ASSOCIATED PROTEIN 3"/>
    <property type="match status" value="1"/>
</dbReference>
<reference evidence="7 8" key="1">
    <citation type="journal article" date="2018" name="MBio">
        <title>Comparative Genomics Reveals the Core Gene Toolbox for the Fungus-Insect Symbiosis.</title>
        <authorList>
            <person name="Wang Y."/>
            <person name="Stata M."/>
            <person name="Wang W."/>
            <person name="Stajich J.E."/>
            <person name="White M.M."/>
            <person name="Moncalvo J.M."/>
        </authorList>
    </citation>
    <scope>NUCLEOTIDE SEQUENCE [LARGE SCALE GENOMIC DNA]</scope>
    <source>
        <strain evidence="7 8">SC-DP-2</strain>
    </source>
</reference>
<dbReference type="Proteomes" id="UP000245609">
    <property type="component" value="Unassembled WGS sequence"/>
</dbReference>
<dbReference type="Gene3D" id="1.25.40.10">
    <property type="entry name" value="Tetratricopeptide repeat domain"/>
    <property type="match status" value="1"/>
</dbReference>
<dbReference type="GO" id="GO:0101031">
    <property type="term" value="C:protein folding chaperone complex"/>
    <property type="evidence" value="ECO:0007669"/>
    <property type="project" value="TreeGrafter"/>
</dbReference>
<dbReference type="Pfam" id="PF13181">
    <property type="entry name" value="TPR_8"/>
    <property type="match status" value="1"/>
</dbReference>
<dbReference type="SUPFAM" id="SSF48452">
    <property type="entry name" value="TPR-like"/>
    <property type="match status" value="1"/>
</dbReference>
<organism evidence="7 8">
    <name type="scientific">Smittium megazygosporum</name>
    <dbReference type="NCBI Taxonomy" id="133381"/>
    <lineage>
        <taxon>Eukaryota</taxon>
        <taxon>Fungi</taxon>
        <taxon>Fungi incertae sedis</taxon>
        <taxon>Zoopagomycota</taxon>
        <taxon>Kickxellomycotina</taxon>
        <taxon>Harpellomycetes</taxon>
        <taxon>Harpellales</taxon>
        <taxon>Legeriomycetaceae</taxon>
        <taxon>Smittium</taxon>
    </lineage>
</organism>
<feature type="domain" description="RNA-polymerase II-associated protein 3-like C-terminal" evidence="6">
    <location>
        <begin position="174"/>
        <end position="265"/>
    </location>
</feature>
<protein>
    <recommendedName>
        <fullName evidence="4">RNA polymerase II-associated protein 3</fullName>
    </recommendedName>
</protein>
<dbReference type="Pfam" id="PF13414">
    <property type="entry name" value="TPR_11"/>
    <property type="match status" value="1"/>
</dbReference>
<sequence>MVDTAAEQEKTQGNKFFKGKDYAQAIKHYSKAIELDPKNSIYYVNRAIAYLKIEQYEKADADCTQGLKIDPKNIKAFWRRAVAKEQLGKLEEAKNDLDSAVSLEPNNGSIRQDLLRISEKIASICFLFQQNYIYSDIESIESFPDNIAKLLNINQKQNEENKAKKEEKFPTSVPQSIPEFDEMWNQAGDNPVNVLNLIKVIPTDNMEKIFGSIIEEKHLDLISQALELYISGKPDQTGYEWVQKLLFGLSQLPRFNLGTVFLNVEAKKSTSADDIDLEQMNQLKKLYNIESWKIN</sequence>
<dbReference type="InterPro" id="IPR025986">
    <property type="entry name" value="RPAP3-like_C"/>
</dbReference>
<evidence type="ECO:0000259" key="6">
    <source>
        <dbReference type="Pfam" id="PF13877"/>
    </source>
</evidence>
<comment type="caution">
    <text evidence="7">The sequence shown here is derived from an EMBL/GenBank/DDBJ whole genome shotgun (WGS) entry which is preliminary data.</text>
</comment>
<gene>
    <name evidence="7" type="ORF">BB560_002754</name>
</gene>
<dbReference type="OrthoDB" id="10250354at2759"/>
<keyword evidence="2 5" id="KW-0802">TPR repeat</keyword>
<dbReference type="PANTHER" id="PTHR46423:SF1">
    <property type="entry name" value="RNA POLYMERASE II-ASSOCIATED PROTEIN 3"/>
    <property type="match status" value="1"/>
</dbReference>
<keyword evidence="8" id="KW-1185">Reference proteome</keyword>
<evidence type="ECO:0000313" key="7">
    <source>
        <dbReference type="EMBL" id="PVV02786.1"/>
    </source>
</evidence>